<dbReference type="CDD" id="cd02440">
    <property type="entry name" value="AdoMet_MTases"/>
    <property type="match status" value="1"/>
</dbReference>
<dbReference type="PATRIC" id="fig|1458461.3.peg.3137"/>
<name>X5MF44_9HYPH</name>
<dbReference type="InterPro" id="IPR029063">
    <property type="entry name" value="SAM-dependent_MTases_sf"/>
</dbReference>
<proteinExistence type="predicted"/>
<gene>
    <name evidence="1" type="ORF">BN1012_Phect3130</name>
</gene>
<dbReference type="SUPFAM" id="SSF53335">
    <property type="entry name" value="S-adenosyl-L-methionine-dependent methyltransferases"/>
    <property type="match status" value="1"/>
</dbReference>
<dbReference type="HOGENOM" id="CLU_092062_0_0_5"/>
<dbReference type="Proteomes" id="UP000032160">
    <property type="component" value="Chromosome I"/>
</dbReference>
<evidence type="ECO:0000313" key="2">
    <source>
        <dbReference type="Proteomes" id="UP000032160"/>
    </source>
</evidence>
<keyword evidence="2" id="KW-1185">Reference proteome</keyword>
<evidence type="ECO:0008006" key="3">
    <source>
        <dbReference type="Google" id="ProtNLM"/>
    </source>
</evidence>
<dbReference type="STRING" id="1458461.BN1012_Phect3130"/>
<dbReference type="EMBL" id="HG966617">
    <property type="protein sequence ID" value="CDO61342.1"/>
    <property type="molecule type" value="Genomic_DNA"/>
</dbReference>
<accession>X5MF44</accession>
<evidence type="ECO:0000313" key="1">
    <source>
        <dbReference type="EMBL" id="CDO61342.1"/>
    </source>
</evidence>
<dbReference type="KEGG" id="pect:BN1012_Phect3130"/>
<dbReference type="Pfam" id="PF13489">
    <property type="entry name" value="Methyltransf_23"/>
    <property type="match status" value="1"/>
</dbReference>
<organism evidence="1 2">
    <name type="scientific">Candidatus Phaeomarinibacter ectocarpi</name>
    <dbReference type="NCBI Taxonomy" id="1458461"/>
    <lineage>
        <taxon>Bacteria</taxon>
        <taxon>Pseudomonadati</taxon>
        <taxon>Pseudomonadota</taxon>
        <taxon>Alphaproteobacteria</taxon>
        <taxon>Hyphomicrobiales</taxon>
        <taxon>Parvibaculaceae</taxon>
        <taxon>Candidatus Phaeomarinibacter</taxon>
    </lineage>
</organism>
<reference evidence="1 2" key="1">
    <citation type="journal article" date="2014" name="Front. Genet.">
        <title>Genome and metabolic network of "Candidatus Phaeomarinobacter ectocarpi" Ec32, a new candidate genus of Alphaproteobacteria frequently associated with brown algae.</title>
        <authorList>
            <person name="Dittami S.M."/>
            <person name="Barbeyron T."/>
            <person name="Boyen C."/>
            <person name="Cambefort J."/>
            <person name="Collet G."/>
            <person name="Delage L."/>
            <person name="Gobet A."/>
            <person name="Groisillier A."/>
            <person name="Leblanc C."/>
            <person name="Michel G."/>
            <person name="Scornet D."/>
            <person name="Siegel A."/>
            <person name="Tapia J.E."/>
            <person name="Tonon T."/>
        </authorList>
    </citation>
    <scope>NUCLEOTIDE SEQUENCE [LARGE SCALE GENOMIC DNA]</scope>
    <source>
        <strain evidence="1 2">Ec32</strain>
    </source>
</reference>
<dbReference type="Gene3D" id="3.40.50.150">
    <property type="entry name" value="Vaccinia Virus protein VP39"/>
    <property type="match status" value="1"/>
</dbReference>
<dbReference type="AlphaFoldDB" id="X5MF44"/>
<sequence length="202" mass="21143">MSIEVIEGYEAAAAELITRFKSIPTDSVLGPILDVLPTSPCRVLDVGAGAGRNPAWFAAQGHAVTACEPVEAFRQAAAQTYADAGIRWLDAALPGLDAAVSLGEPYDFVLLSAVWQHIETATRAAAMATLRSLMAPQAAMAMSVRHGPGAASRAVFGGTDAETQALAHDCGLTLRFTRYTESVQAGNKAAGVTWSWMVIDAP</sequence>
<protein>
    <recommendedName>
        <fullName evidence="3">Methyltransferase domain-containing protein</fullName>
    </recommendedName>
</protein>